<name>A0A380BT31_SPHSI</name>
<reference evidence="2 3" key="1">
    <citation type="submission" date="2018-06" db="EMBL/GenBank/DDBJ databases">
        <authorList>
            <consortium name="Pathogen Informatics"/>
            <person name="Doyle S."/>
        </authorList>
    </citation>
    <scope>NUCLEOTIDE SEQUENCE [LARGE SCALE GENOMIC DNA]</scope>
    <source>
        <strain evidence="2 3">NCTC11388</strain>
    </source>
</reference>
<dbReference type="Pfam" id="PF01300">
    <property type="entry name" value="Sua5_yciO_yrdC"/>
    <property type="match status" value="1"/>
</dbReference>
<evidence type="ECO:0000259" key="1">
    <source>
        <dbReference type="PROSITE" id="PS51163"/>
    </source>
</evidence>
<dbReference type="SUPFAM" id="SSF55821">
    <property type="entry name" value="YrdC/RibB"/>
    <property type="match status" value="1"/>
</dbReference>
<dbReference type="GO" id="GO:0003725">
    <property type="term" value="F:double-stranded RNA binding"/>
    <property type="evidence" value="ECO:0007669"/>
    <property type="project" value="InterPro"/>
</dbReference>
<dbReference type="Gene3D" id="3.90.870.10">
    <property type="entry name" value="DHBP synthase"/>
    <property type="match status" value="1"/>
</dbReference>
<evidence type="ECO:0000313" key="2">
    <source>
        <dbReference type="EMBL" id="SUJ06716.1"/>
    </source>
</evidence>
<organism evidence="2 3">
    <name type="scientific">Sphingobacterium spiritivorum</name>
    <name type="common">Flavobacterium spiritivorum</name>
    <dbReference type="NCBI Taxonomy" id="258"/>
    <lineage>
        <taxon>Bacteria</taxon>
        <taxon>Pseudomonadati</taxon>
        <taxon>Bacteroidota</taxon>
        <taxon>Sphingobacteriia</taxon>
        <taxon>Sphingobacteriales</taxon>
        <taxon>Sphingobacteriaceae</taxon>
        <taxon>Sphingobacterium</taxon>
    </lineage>
</organism>
<dbReference type="AlphaFoldDB" id="A0A380BT31"/>
<proteinExistence type="predicted"/>
<dbReference type="PROSITE" id="PS51163">
    <property type="entry name" value="YRDC"/>
    <property type="match status" value="1"/>
</dbReference>
<dbReference type="EMBL" id="UGYW01000002">
    <property type="protein sequence ID" value="SUJ06716.1"/>
    <property type="molecule type" value="Genomic_DNA"/>
</dbReference>
<dbReference type="InterPro" id="IPR052532">
    <property type="entry name" value="SUA5_domain"/>
</dbReference>
<gene>
    <name evidence="2" type="primary">yciO</name>
    <name evidence="2" type="ORF">NCTC11388_01695</name>
</gene>
<dbReference type="InterPro" id="IPR017945">
    <property type="entry name" value="DHBP_synth_RibB-like_a/b_dom"/>
</dbReference>
<evidence type="ECO:0000313" key="3">
    <source>
        <dbReference type="Proteomes" id="UP000254893"/>
    </source>
</evidence>
<dbReference type="PANTHER" id="PTHR42828">
    <property type="entry name" value="DHBP SYNTHASE RIBB-LIKE ALPHA/BETA DOMAIN-CONTAINING PROTEIN"/>
    <property type="match status" value="1"/>
</dbReference>
<dbReference type="PANTHER" id="PTHR42828:SF3">
    <property type="entry name" value="THREONYLCARBAMOYL-AMP SYNTHASE"/>
    <property type="match status" value="1"/>
</dbReference>
<dbReference type="RefSeq" id="WP_115169799.1">
    <property type="nucleotide sequence ID" value="NZ_UGYW01000002.1"/>
</dbReference>
<protein>
    <submittedName>
        <fullName evidence="2">Translation factor (SUA5)</fullName>
    </submittedName>
</protein>
<dbReference type="NCBIfam" id="TIGR00057">
    <property type="entry name" value="L-threonylcarbamoyladenylate synthase"/>
    <property type="match status" value="1"/>
</dbReference>
<accession>A0A380BT31</accession>
<dbReference type="Proteomes" id="UP000254893">
    <property type="component" value="Unassembled WGS sequence"/>
</dbReference>
<sequence>MLIRIYENNPNEKAIQQVVDVLKRGGVIIYPTDTVYGIGCDITNHKAIERVCEIRGLKVDKANLSFICYDLTDISQYTKPFDTSVFRVLKKALPGPFTFIFNASGQVPKLLSSKKKTVGIRVPDNHIVREIVRVLGNPIVTTSIRDEDDILEYSTDPELIHEKYENMVDLVIDGGYGDNVASTVVDLTSGDFEIVREGKGDLEQYL</sequence>
<dbReference type="InterPro" id="IPR006070">
    <property type="entry name" value="Sua5-like_dom"/>
</dbReference>
<feature type="domain" description="YrdC-like" evidence="1">
    <location>
        <begin position="12"/>
        <end position="200"/>
    </location>
</feature>